<organism evidence="2 3">
    <name type="scientific">Nocardioides dubius</name>
    <dbReference type="NCBI Taxonomy" id="317019"/>
    <lineage>
        <taxon>Bacteria</taxon>
        <taxon>Bacillati</taxon>
        <taxon>Actinomycetota</taxon>
        <taxon>Actinomycetes</taxon>
        <taxon>Propionibacteriales</taxon>
        <taxon>Nocardioidaceae</taxon>
        <taxon>Nocardioides</taxon>
    </lineage>
</organism>
<proteinExistence type="predicted"/>
<evidence type="ECO:0000259" key="1">
    <source>
        <dbReference type="Pfam" id="PF07484"/>
    </source>
</evidence>
<dbReference type="SUPFAM" id="SSF88874">
    <property type="entry name" value="Receptor-binding domain of short tail fibre protein gp12"/>
    <property type="match status" value="1"/>
</dbReference>
<evidence type="ECO:0000313" key="2">
    <source>
        <dbReference type="EMBL" id="GAA1113705.1"/>
    </source>
</evidence>
<dbReference type="Pfam" id="PF07484">
    <property type="entry name" value="Collar"/>
    <property type="match status" value="1"/>
</dbReference>
<evidence type="ECO:0000313" key="3">
    <source>
        <dbReference type="Proteomes" id="UP001501581"/>
    </source>
</evidence>
<dbReference type="InterPro" id="IPR011083">
    <property type="entry name" value="Phage_tail_collar_dom"/>
</dbReference>
<reference evidence="2 3" key="1">
    <citation type="journal article" date="2019" name="Int. J. Syst. Evol. Microbiol.">
        <title>The Global Catalogue of Microorganisms (GCM) 10K type strain sequencing project: providing services to taxonomists for standard genome sequencing and annotation.</title>
        <authorList>
            <consortium name="The Broad Institute Genomics Platform"/>
            <consortium name="The Broad Institute Genome Sequencing Center for Infectious Disease"/>
            <person name="Wu L."/>
            <person name="Ma J."/>
        </authorList>
    </citation>
    <scope>NUCLEOTIDE SEQUENCE [LARGE SCALE GENOMIC DNA]</scope>
    <source>
        <strain evidence="2 3">JCM 13008</strain>
    </source>
</reference>
<dbReference type="Gene3D" id="3.90.1340.10">
    <property type="entry name" value="Phage tail collar domain"/>
    <property type="match status" value="1"/>
</dbReference>
<protein>
    <submittedName>
        <fullName evidence="2">Tail fiber protein</fullName>
    </submittedName>
</protein>
<dbReference type="Proteomes" id="UP001501581">
    <property type="component" value="Unassembled WGS sequence"/>
</dbReference>
<name>A0ABN1U2F1_9ACTN</name>
<accession>A0ABN1U2F1</accession>
<gene>
    <name evidence="2" type="ORF">GCM10009668_39780</name>
</gene>
<comment type="caution">
    <text evidence="2">The sequence shown here is derived from an EMBL/GenBank/DDBJ whole genome shotgun (WGS) entry which is preliminary data.</text>
</comment>
<dbReference type="EMBL" id="BAAALG010000017">
    <property type="protein sequence ID" value="GAA1113705.1"/>
    <property type="molecule type" value="Genomic_DNA"/>
</dbReference>
<keyword evidence="3" id="KW-1185">Reference proteome</keyword>
<dbReference type="RefSeq" id="WP_343996665.1">
    <property type="nucleotide sequence ID" value="NZ_BAAALG010000017.1"/>
</dbReference>
<feature type="domain" description="Phage tail collar" evidence="1">
    <location>
        <begin position="7"/>
        <end position="63"/>
    </location>
</feature>
<sequence length="166" mass="17268">MANPYIGELRLFAGNFPPNGWMLCNGALLQISQYDTLYALIGTTYGGDGQSTFRLPDLRGRVPIHQGNTYTIGETGGVEQVTLTAQQLPSHSHALLANPGAGTVNSPAGAMPAAGPQGLYSEGAGDALLAPSAVTPVGGSQPHENLQPYLALNYIISLFGIFPSQS</sequence>
<dbReference type="InterPro" id="IPR037053">
    <property type="entry name" value="Phage_tail_collar_dom_sf"/>
</dbReference>